<evidence type="ECO:0000313" key="2">
    <source>
        <dbReference type="Proteomes" id="UP000289340"/>
    </source>
</evidence>
<keyword evidence="2" id="KW-1185">Reference proteome</keyword>
<dbReference type="InterPro" id="IPR023214">
    <property type="entry name" value="HAD_sf"/>
</dbReference>
<name>A0A445GP38_GLYSO</name>
<protein>
    <submittedName>
        <fullName evidence="1">Uncharacterized protein</fullName>
    </submittedName>
</protein>
<reference evidence="1 2" key="1">
    <citation type="submission" date="2018-09" db="EMBL/GenBank/DDBJ databases">
        <title>A high-quality reference genome of wild soybean provides a powerful tool to mine soybean genomes.</title>
        <authorList>
            <person name="Xie M."/>
            <person name="Chung C.Y.L."/>
            <person name="Li M.-W."/>
            <person name="Wong F.-L."/>
            <person name="Chan T.-F."/>
            <person name="Lam H.-M."/>
        </authorList>
    </citation>
    <scope>NUCLEOTIDE SEQUENCE [LARGE SCALE GENOMIC DNA]</scope>
    <source>
        <strain evidence="2">cv. W05</strain>
        <tissue evidence="1">Hypocotyl of etiolated seedlings</tissue>
    </source>
</reference>
<dbReference type="EMBL" id="QZWG01000015">
    <property type="protein sequence ID" value="RZB63030.1"/>
    <property type="molecule type" value="Genomic_DNA"/>
</dbReference>
<dbReference type="AlphaFoldDB" id="A0A445GP38"/>
<accession>A0A445GP38</accession>
<dbReference type="Proteomes" id="UP000289340">
    <property type="component" value="Chromosome 15"/>
</dbReference>
<gene>
    <name evidence="1" type="ORF">D0Y65_039946</name>
</gene>
<dbReference type="Gene3D" id="3.40.50.1000">
    <property type="entry name" value="HAD superfamily/HAD-like"/>
    <property type="match status" value="1"/>
</dbReference>
<proteinExistence type="predicted"/>
<evidence type="ECO:0000313" key="1">
    <source>
        <dbReference type="EMBL" id="RZB63030.1"/>
    </source>
</evidence>
<comment type="caution">
    <text evidence="1">The sequence shown here is derived from an EMBL/GenBank/DDBJ whole genome shotgun (WGS) entry which is preliminary data.</text>
</comment>
<organism evidence="1 2">
    <name type="scientific">Glycine soja</name>
    <name type="common">Wild soybean</name>
    <dbReference type="NCBI Taxonomy" id="3848"/>
    <lineage>
        <taxon>Eukaryota</taxon>
        <taxon>Viridiplantae</taxon>
        <taxon>Streptophyta</taxon>
        <taxon>Embryophyta</taxon>
        <taxon>Tracheophyta</taxon>
        <taxon>Spermatophyta</taxon>
        <taxon>Magnoliopsida</taxon>
        <taxon>eudicotyledons</taxon>
        <taxon>Gunneridae</taxon>
        <taxon>Pentapetalae</taxon>
        <taxon>rosids</taxon>
        <taxon>fabids</taxon>
        <taxon>Fabales</taxon>
        <taxon>Fabaceae</taxon>
        <taxon>Papilionoideae</taxon>
        <taxon>50 kb inversion clade</taxon>
        <taxon>NPAAA clade</taxon>
        <taxon>indigoferoid/millettioid clade</taxon>
        <taxon>Phaseoleae</taxon>
        <taxon>Glycine</taxon>
        <taxon>Glycine subgen. Soja</taxon>
    </lineage>
</organism>
<sequence>MSFQLLTKATKRTATKRTAFSYPFSLGFSHRSERASRSSFGIAFDIDGVLLFGTSPAVVLPSQVMPFHIVALNSVDIPNVLPLPKPDCCADLITISLLLWEKGEPAAMMTEYGFKYALSIDEYASCFENIDPLAPYKKWTTKLAATLNAKFNESVPRNDVFSKRVQAAFVVSDPVDWSRDIQGSKPSALVDVQ</sequence>